<sequence length="440" mass="49869">MELNGSVGGLSRPIPANFKFADYNCVGFDLDNTICRYQLTNMVQLEYDALCKFLVDQKGYNADVLLKPIDFGFLQKGLTLDFEKGNTLRISGDGTIWRAAHGTKFLSDEEIEAQYGVERMWEPATAFYKEPLATWNGPVALKLRSLLDYFDMPAALAFARLVDEYDKKHGGPAKVPKVPGSIWSDILDGLGYMFNRHNFAAKDGGHYFGNLRSYPEKYLNRCPPEAIEWLKTLKKQNKKLFLLTGSHIDFANYTSTYCMGPEWRELFDIVISFAKKPGFFTSTRPFLSLKNFNEGEPIASLTNLADQNFVSVSQGNWQELMEFLQIKLKGETPKCLYVGDNVVQDLYAPFHYTRCDTLAVIEELWGENKLEPPHPDSKVLLADKWGSYFGTKDVPSLWHNFIAKSALLTVPKFESFAELPLDKPIPTGFYPEEPVSLAEN</sequence>
<evidence type="ECO:0000313" key="7">
    <source>
        <dbReference type="EMBL" id="CAB3378944.1"/>
    </source>
</evidence>
<dbReference type="InterPro" id="IPR036412">
    <property type="entry name" value="HAD-like_sf"/>
</dbReference>
<keyword evidence="8" id="KW-1185">Reference proteome</keyword>
<evidence type="ECO:0000256" key="6">
    <source>
        <dbReference type="ARBA" id="ARBA00069357"/>
    </source>
</evidence>
<keyword evidence="4" id="KW-0460">Magnesium</keyword>
<dbReference type="Proteomes" id="UP000494165">
    <property type="component" value="Unassembled WGS sequence"/>
</dbReference>
<organism evidence="7 8">
    <name type="scientific">Cloeon dipterum</name>
    <dbReference type="NCBI Taxonomy" id="197152"/>
    <lineage>
        <taxon>Eukaryota</taxon>
        <taxon>Metazoa</taxon>
        <taxon>Ecdysozoa</taxon>
        <taxon>Arthropoda</taxon>
        <taxon>Hexapoda</taxon>
        <taxon>Insecta</taxon>
        <taxon>Pterygota</taxon>
        <taxon>Palaeoptera</taxon>
        <taxon>Ephemeroptera</taxon>
        <taxon>Pisciforma</taxon>
        <taxon>Baetidae</taxon>
        <taxon>Cloeon</taxon>
    </lineage>
</organism>
<proteinExistence type="inferred from homology"/>
<keyword evidence="3" id="KW-0378">Hydrolase</keyword>
<dbReference type="Gene3D" id="3.40.50.1000">
    <property type="entry name" value="HAD superfamily/HAD-like"/>
    <property type="match status" value="1"/>
</dbReference>
<comment type="similarity">
    <text evidence="1">Belongs to the 5'(3')-deoxyribonucleotidase family.</text>
</comment>
<dbReference type="PANTHER" id="PTHR12103:SF38">
    <property type="entry name" value="5'-NUCLEOTIDASE DOMAIN-CONTAINING PROTEIN 1"/>
    <property type="match status" value="1"/>
</dbReference>
<gene>
    <name evidence="7" type="ORF">CLODIP_2_CD07775</name>
</gene>
<evidence type="ECO:0000256" key="1">
    <source>
        <dbReference type="ARBA" id="ARBA00009589"/>
    </source>
</evidence>
<dbReference type="InterPro" id="IPR023214">
    <property type="entry name" value="HAD_sf"/>
</dbReference>
<keyword evidence="2" id="KW-0479">Metal-binding</keyword>
<dbReference type="OrthoDB" id="6503940at2759"/>
<dbReference type="Pfam" id="PF05761">
    <property type="entry name" value="5_nucleotid"/>
    <property type="match status" value="1"/>
</dbReference>
<dbReference type="FunFam" id="3.40.50.1000:FF:000086">
    <property type="entry name" value="LD24878p"/>
    <property type="match status" value="1"/>
</dbReference>
<evidence type="ECO:0000256" key="5">
    <source>
        <dbReference type="ARBA" id="ARBA00022990"/>
    </source>
</evidence>
<keyword evidence="5" id="KW-0007">Acetylation</keyword>
<evidence type="ECO:0000313" key="8">
    <source>
        <dbReference type="Proteomes" id="UP000494165"/>
    </source>
</evidence>
<dbReference type="PANTHER" id="PTHR12103">
    <property type="entry name" value="5'-NUCLEOTIDASE DOMAIN-CONTAINING"/>
    <property type="match status" value="1"/>
</dbReference>
<dbReference type="InterPro" id="IPR008380">
    <property type="entry name" value="HAD-SF_hydro_IG_5-nucl"/>
</dbReference>
<dbReference type="GO" id="GO:0046872">
    <property type="term" value="F:metal ion binding"/>
    <property type="evidence" value="ECO:0007669"/>
    <property type="project" value="UniProtKB-KW"/>
</dbReference>
<accession>A0A8S1DLM2</accession>
<name>A0A8S1DLM2_9INSE</name>
<dbReference type="GO" id="GO:0008253">
    <property type="term" value="F:5'-nucleotidase activity"/>
    <property type="evidence" value="ECO:0007669"/>
    <property type="project" value="TreeGrafter"/>
</dbReference>
<dbReference type="AlphaFoldDB" id="A0A8S1DLM2"/>
<dbReference type="SUPFAM" id="SSF56784">
    <property type="entry name" value="HAD-like"/>
    <property type="match status" value="1"/>
</dbReference>
<evidence type="ECO:0000256" key="4">
    <source>
        <dbReference type="ARBA" id="ARBA00022842"/>
    </source>
</evidence>
<reference evidence="7 8" key="1">
    <citation type="submission" date="2020-04" db="EMBL/GenBank/DDBJ databases">
        <authorList>
            <person name="Alioto T."/>
            <person name="Alioto T."/>
            <person name="Gomez Garrido J."/>
        </authorList>
    </citation>
    <scope>NUCLEOTIDE SEQUENCE [LARGE SCALE GENOMIC DNA]</scope>
</reference>
<protein>
    <recommendedName>
        <fullName evidence="6">5'-nucleotidase domain-containing protein 1</fullName>
    </recommendedName>
</protein>
<evidence type="ECO:0000256" key="2">
    <source>
        <dbReference type="ARBA" id="ARBA00022723"/>
    </source>
</evidence>
<comment type="caution">
    <text evidence="7">The sequence shown here is derived from an EMBL/GenBank/DDBJ whole genome shotgun (WGS) entry which is preliminary data.</text>
</comment>
<dbReference type="EMBL" id="CADEPI010000175">
    <property type="protein sequence ID" value="CAB3378944.1"/>
    <property type="molecule type" value="Genomic_DNA"/>
</dbReference>
<evidence type="ECO:0000256" key="3">
    <source>
        <dbReference type="ARBA" id="ARBA00022801"/>
    </source>
</evidence>